<reference evidence="3" key="1">
    <citation type="submission" date="2023-11" db="UniProtKB">
        <authorList>
            <consortium name="WormBaseParasite"/>
        </authorList>
    </citation>
    <scope>IDENTIFICATION</scope>
</reference>
<evidence type="ECO:0000256" key="1">
    <source>
        <dbReference type="SAM" id="Phobius"/>
    </source>
</evidence>
<dbReference type="Proteomes" id="UP000050791">
    <property type="component" value="Unassembled WGS sequence"/>
</dbReference>
<dbReference type="AlphaFoldDB" id="A0AA85BUN2"/>
<evidence type="ECO:0000313" key="2">
    <source>
        <dbReference type="Proteomes" id="UP000050791"/>
    </source>
</evidence>
<sequence>MLLIVNLFSSSSFLSQITVYNYFSNCILSTIRRLRLLNTKYHSIAFTLYFAVEIISFTLLFLLISVSLMHLQFTMLFGAIVLTNARKNKLFFSLWKNNSKCISW</sequence>
<keyword evidence="1" id="KW-0472">Membrane</keyword>
<proteinExistence type="predicted"/>
<evidence type="ECO:0000313" key="3">
    <source>
        <dbReference type="WBParaSite" id="SMTH1_82580.1"/>
    </source>
</evidence>
<protein>
    <submittedName>
        <fullName evidence="3">Uncharacterized protein</fullName>
    </submittedName>
</protein>
<name>A0AA85BUN2_9TREM</name>
<feature type="transmembrane region" description="Helical" evidence="1">
    <location>
        <begin position="12"/>
        <end position="31"/>
    </location>
</feature>
<feature type="transmembrane region" description="Helical" evidence="1">
    <location>
        <begin position="43"/>
        <end position="63"/>
    </location>
</feature>
<keyword evidence="1" id="KW-0812">Transmembrane</keyword>
<dbReference type="WBParaSite" id="SMTH1_82580.1">
    <property type="protein sequence ID" value="SMTH1_82580.1"/>
    <property type="gene ID" value="SMTH1_82580"/>
</dbReference>
<organism evidence="2 3">
    <name type="scientific">Schistosoma mattheei</name>
    <dbReference type="NCBI Taxonomy" id="31246"/>
    <lineage>
        <taxon>Eukaryota</taxon>
        <taxon>Metazoa</taxon>
        <taxon>Spiralia</taxon>
        <taxon>Lophotrochozoa</taxon>
        <taxon>Platyhelminthes</taxon>
        <taxon>Trematoda</taxon>
        <taxon>Digenea</taxon>
        <taxon>Strigeidida</taxon>
        <taxon>Schistosomatoidea</taxon>
        <taxon>Schistosomatidae</taxon>
        <taxon>Schistosoma</taxon>
    </lineage>
</organism>
<keyword evidence="1" id="KW-1133">Transmembrane helix</keyword>
<accession>A0AA85BUN2</accession>